<dbReference type="NCBIfam" id="NF004886">
    <property type="entry name" value="PRK06247.1"/>
    <property type="match status" value="1"/>
</dbReference>
<comment type="pathway">
    <text evidence="1 13">Carbohydrate degradation; glycolysis; pyruvate from D-glyceraldehyde 3-phosphate: step 5/5.</text>
</comment>
<dbReference type="Gene3D" id="3.20.20.60">
    <property type="entry name" value="Phosphoenolpyruvate-binding domains"/>
    <property type="match status" value="1"/>
</dbReference>
<evidence type="ECO:0000259" key="16">
    <source>
        <dbReference type="Pfam" id="PF02887"/>
    </source>
</evidence>
<evidence type="ECO:0000256" key="9">
    <source>
        <dbReference type="ARBA" id="ARBA00022842"/>
    </source>
</evidence>
<comment type="caution">
    <text evidence="17">The sequence shown here is derived from an EMBL/GenBank/DDBJ whole genome shotgun (WGS) entry which is preliminary data.</text>
</comment>
<keyword evidence="5" id="KW-0479">Metal-binding</keyword>
<dbReference type="PANTHER" id="PTHR11817">
    <property type="entry name" value="PYRUVATE KINASE"/>
    <property type="match status" value="1"/>
</dbReference>
<dbReference type="GO" id="GO:0004743">
    <property type="term" value="F:pyruvate kinase activity"/>
    <property type="evidence" value="ECO:0007669"/>
    <property type="project" value="UniProtKB-EC"/>
</dbReference>
<dbReference type="InterPro" id="IPR015793">
    <property type="entry name" value="Pyrv_Knase_brl"/>
</dbReference>
<evidence type="ECO:0000313" key="17">
    <source>
        <dbReference type="EMBL" id="MBS9477797.1"/>
    </source>
</evidence>
<evidence type="ECO:0000256" key="1">
    <source>
        <dbReference type="ARBA" id="ARBA00004997"/>
    </source>
</evidence>
<evidence type="ECO:0000256" key="4">
    <source>
        <dbReference type="ARBA" id="ARBA00022679"/>
    </source>
</evidence>
<name>A0ABS5R9I9_9HYPH</name>
<evidence type="ECO:0000256" key="12">
    <source>
        <dbReference type="NCBIfam" id="TIGR01064"/>
    </source>
</evidence>
<dbReference type="NCBIfam" id="NF004491">
    <property type="entry name" value="PRK05826.1"/>
    <property type="match status" value="1"/>
</dbReference>
<dbReference type="InterPro" id="IPR001697">
    <property type="entry name" value="Pyr_Knase"/>
</dbReference>
<feature type="domain" description="Pyruvate kinase C-terminal" evidence="16">
    <location>
        <begin position="357"/>
        <end position="470"/>
    </location>
</feature>
<accession>A0ABS5R9I9</accession>
<dbReference type="Gene3D" id="3.40.1380.20">
    <property type="entry name" value="Pyruvate kinase, C-terminal domain"/>
    <property type="match status" value="1"/>
</dbReference>
<evidence type="ECO:0000256" key="10">
    <source>
        <dbReference type="ARBA" id="ARBA00023152"/>
    </source>
</evidence>
<dbReference type="InterPro" id="IPR015813">
    <property type="entry name" value="Pyrv/PenolPyrv_kinase-like_dom"/>
</dbReference>
<reference evidence="17" key="1">
    <citation type="submission" date="2021-05" db="EMBL/GenBank/DDBJ databases">
        <authorList>
            <person name="Sun Q."/>
            <person name="Inoue M."/>
        </authorList>
    </citation>
    <scope>NUCLEOTIDE SEQUENCE</scope>
    <source>
        <strain evidence="17">VKM B-3255</strain>
    </source>
</reference>
<keyword evidence="10 13" id="KW-0324">Glycolysis</keyword>
<dbReference type="EMBL" id="JAHCQH010000016">
    <property type="protein sequence ID" value="MBS9477797.1"/>
    <property type="molecule type" value="Genomic_DNA"/>
</dbReference>
<dbReference type="Pfam" id="PF00224">
    <property type="entry name" value="PK"/>
    <property type="match status" value="1"/>
</dbReference>
<dbReference type="Pfam" id="PF02887">
    <property type="entry name" value="PK_C"/>
    <property type="match status" value="1"/>
</dbReference>
<evidence type="ECO:0000256" key="6">
    <source>
        <dbReference type="ARBA" id="ARBA00022741"/>
    </source>
</evidence>
<dbReference type="SUPFAM" id="SSF50800">
    <property type="entry name" value="PK beta-barrel domain-like"/>
    <property type="match status" value="1"/>
</dbReference>
<keyword evidence="18" id="KW-1185">Reference proteome</keyword>
<dbReference type="SUPFAM" id="SSF51621">
    <property type="entry name" value="Phosphoenolpyruvate/pyruvate domain"/>
    <property type="match status" value="1"/>
</dbReference>
<evidence type="ECO:0000256" key="13">
    <source>
        <dbReference type="RuleBase" id="RU000504"/>
    </source>
</evidence>
<dbReference type="InterPro" id="IPR040442">
    <property type="entry name" value="Pyrv_kinase-like_dom_sf"/>
</dbReference>
<dbReference type="InterPro" id="IPR015795">
    <property type="entry name" value="Pyrv_Knase_C"/>
</dbReference>
<dbReference type="Gene3D" id="2.40.33.10">
    <property type="entry name" value="PK beta-barrel domain-like"/>
    <property type="match status" value="1"/>
</dbReference>
<evidence type="ECO:0000256" key="14">
    <source>
        <dbReference type="SAM" id="MobiDB-lite"/>
    </source>
</evidence>
<evidence type="ECO:0000256" key="5">
    <source>
        <dbReference type="ARBA" id="ARBA00022723"/>
    </source>
</evidence>
<keyword evidence="6" id="KW-0547">Nucleotide-binding</keyword>
<feature type="compositionally biased region" description="Basic and acidic residues" evidence="14">
    <location>
        <begin position="503"/>
        <end position="515"/>
    </location>
</feature>
<evidence type="ECO:0000256" key="11">
    <source>
        <dbReference type="ARBA" id="ARBA00023317"/>
    </source>
</evidence>
<organism evidence="17 18">
    <name type="scientific">Ancylobacter radicis</name>
    <dbReference type="NCBI Taxonomy" id="2836179"/>
    <lineage>
        <taxon>Bacteria</taxon>
        <taxon>Pseudomonadati</taxon>
        <taxon>Pseudomonadota</taxon>
        <taxon>Alphaproteobacteria</taxon>
        <taxon>Hyphomicrobiales</taxon>
        <taxon>Xanthobacteraceae</taxon>
        <taxon>Ancylobacter</taxon>
    </lineage>
</organism>
<dbReference type="NCBIfam" id="TIGR01064">
    <property type="entry name" value="pyruv_kin"/>
    <property type="match status" value="1"/>
</dbReference>
<feature type="region of interest" description="Disordered" evidence="14">
    <location>
        <begin position="484"/>
        <end position="535"/>
    </location>
</feature>
<dbReference type="EC" id="2.7.1.40" evidence="3 12"/>
<dbReference type="NCBIfam" id="NF004978">
    <property type="entry name" value="PRK06354.1"/>
    <property type="match status" value="1"/>
</dbReference>
<evidence type="ECO:0000259" key="15">
    <source>
        <dbReference type="Pfam" id="PF00224"/>
    </source>
</evidence>
<dbReference type="InterPro" id="IPR015806">
    <property type="entry name" value="Pyrv_Knase_insert_dom_sf"/>
</dbReference>
<evidence type="ECO:0000313" key="18">
    <source>
        <dbReference type="Proteomes" id="UP001166585"/>
    </source>
</evidence>
<dbReference type="Proteomes" id="UP001166585">
    <property type="component" value="Unassembled WGS sequence"/>
</dbReference>
<comment type="similarity">
    <text evidence="2 13">Belongs to the pyruvate kinase family.</text>
</comment>
<dbReference type="RefSeq" id="WP_213755635.1">
    <property type="nucleotide sequence ID" value="NZ_JAHCQH010000016.1"/>
</dbReference>
<keyword evidence="4 13" id="KW-0808">Transferase</keyword>
<feature type="domain" description="Pyruvate kinase barrel" evidence="15">
    <location>
        <begin position="7"/>
        <end position="324"/>
    </location>
</feature>
<keyword evidence="7 13" id="KW-0418">Kinase</keyword>
<dbReference type="PRINTS" id="PR01050">
    <property type="entry name" value="PYRUVTKNASE"/>
</dbReference>
<sequence>MVIRRERATKIVATLGPASSSPEMIKALYMAGVDVFRLNFSHGTQENHGRVLGAVRALEKEVGRPIGVLADLQGPKLRLGKFAEGAITLTAGTTIRFDSDPTPGDEKRVSIPHPEILEALHEGSTVLLDDGKVRVRVVKKGAGYIDAEVIAGNRLSNNKGFNVPDVLLPVSALTDKDRSDLFFALDLGVEWIALSFVQRPEDVLEAKELIQGRAQINLKLEKPKAVEHLTRLTELSDSIMVARGDLGVELSLPEIPALQKRVIRESRRLGKPVIVATQMLESMISAPVPTRAEVSDVATAVYDGADAVMLSAESAAGQYPVEAVAMMDQIIKNVERDPGYRAIIESQRPEAGTTVADAVTHAAYQAAMSVDAAAIVTYTLSGTTTLHAARERPRVPIVGIASQLSTARRLVMSYGVHVVHAPEEIHTFGEMATKATQISLEHGFARENDRIAITAGVPFATPGTTNVMRLVTIDKVMLARLPANKTTEPAAPRAAARNNRGGDVARSKPMARDGGKPAAKAGTRRGPDRGSRKPA</sequence>
<comment type="catalytic activity">
    <reaction evidence="13">
        <text>pyruvate + ATP = phosphoenolpyruvate + ADP + H(+)</text>
        <dbReference type="Rhea" id="RHEA:18157"/>
        <dbReference type="ChEBI" id="CHEBI:15361"/>
        <dbReference type="ChEBI" id="CHEBI:15378"/>
        <dbReference type="ChEBI" id="CHEBI:30616"/>
        <dbReference type="ChEBI" id="CHEBI:58702"/>
        <dbReference type="ChEBI" id="CHEBI:456216"/>
        <dbReference type="EC" id="2.7.1.40"/>
    </reaction>
</comment>
<feature type="compositionally biased region" description="Basic and acidic residues" evidence="14">
    <location>
        <begin position="525"/>
        <end position="535"/>
    </location>
</feature>
<dbReference type="SUPFAM" id="SSF52935">
    <property type="entry name" value="PK C-terminal domain-like"/>
    <property type="match status" value="1"/>
</dbReference>
<keyword evidence="11 17" id="KW-0670">Pyruvate</keyword>
<keyword evidence="8" id="KW-0067">ATP-binding</keyword>
<dbReference type="GO" id="GO:0016301">
    <property type="term" value="F:kinase activity"/>
    <property type="evidence" value="ECO:0007669"/>
    <property type="project" value="UniProtKB-KW"/>
</dbReference>
<evidence type="ECO:0000256" key="2">
    <source>
        <dbReference type="ARBA" id="ARBA00008663"/>
    </source>
</evidence>
<evidence type="ECO:0000256" key="8">
    <source>
        <dbReference type="ARBA" id="ARBA00022840"/>
    </source>
</evidence>
<feature type="compositionally biased region" description="Low complexity" evidence="14">
    <location>
        <begin position="489"/>
        <end position="499"/>
    </location>
</feature>
<protein>
    <recommendedName>
        <fullName evidence="3 12">Pyruvate kinase</fullName>
        <ecNumber evidence="3 12">2.7.1.40</ecNumber>
    </recommendedName>
</protein>
<evidence type="ECO:0000256" key="7">
    <source>
        <dbReference type="ARBA" id="ARBA00022777"/>
    </source>
</evidence>
<gene>
    <name evidence="17" type="primary">pyk</name>
    <name evidence="17" type="ORF">KIP89_11840</name>
</gene>
<dbReference type="InterPro" id="IPR036918">
    <property type="entry name" value="Pyrv_Knase_C_sf"/>
</dbReference>
<proteinExistence type="inferred from homology"/>
<keyword evidence="9 13" id="KW-0460">Magnesium</keyword>
<evidence type="ECO:0000256" key="3">
    <source>
        <dbReference type="ARBA" id="ARBA00012142"/>
    </source>
</evidence>
<dbReference type="InterPro" id="IPR011037">
    <property type="entry name" value="Pyrv_Knase-like_insert_dom_sf"/>
</dbReference>